<feature type="domain" description="FAD-binding" evidence="1">
    <location>
        <begin position="6"/>
        <end position="184"/>
    </location>
</feature>
<comment type="caution">
    <text evidence="2">The sequence shown here is derived from an EMBL/GenBank/DDBJ whole genome shotgun (WGS) entry which is preliminary data.</text>
</comment>
<protein>
    <submittedName>
        <fullName evidence="2">Epoxidase LasC</fullName>
    </submittedName>
</protein>
<evidence type="ECO:0000259" key="1">
    <source>
        <dbReference type="Pfam" id="PF01494"/>
    </source>
</evidence>
<dbReference type="EMBL" id="BAABRU010000004">
    <property type="protein sequence ID" value="GAA5527542.1"/>
    <property type="molecule type" value="Genomic_DNA"/>
</dbReference>
<dbReference type="PANTHER" id="PTHR43422">
    <property type="entry name" value="THIAMINE THIAZOLE SYNTHASE"/>
    <property type="match status" value="1"/>
</dbReference>
<name>A0ABP9WWG9_9CHLR</name>
<evidence type="ECO:0000313" key="2">
    <source>
        <dbReference type="EMBL" id="GAA5527542.1"/>
    </source>
</evidence>
<dbReference type="InterPro" id="IPR002938">
    <property type="entry name" value="FAD-bd"/>
</dbReference>
<dbReference type="PANTHER" id="PTHR43422:SF3">
    <property type="entry name" value="THIAMINE THIAZOLE SYNTHASE"/>
    <property type="match status" value="1"/>
</dbReference>
<dbReference type="Proteomes" id="UP001428290">
    <property type="component" value="Unassembled WGS sequence"/>
</dbReference>
<organism evidence="2 3">
    <name type="scientific">Herpetosiphon gulosus</name>
    <dbReference type="NCBI Taxonomy" id="1973496"/>
    <lineage>
        <taxon>Bacteria</taxon>
        <taxon>Bacillati</taxon>
        <taxon>Chloroflexota</taxon>
        <taxon>Chloroflexia</taxon>
        <taxon>Herpetosiphonales</taxon>
        <taxon>Herpetosiphonaceae</taxon>
        <taxon>Herpetosiphon</taxon>
    </lineage>
</organism>
<dbReference type="SUPFAM" id="SSF51905">
    <property type="entry name" value="FAD/NAD(P)-binding domain"/>
    <property type="match status" value="1"/>
</dbReference>
<reference evidence="2 3" key="1">
    <citation type="submission" date="2024-02" db="EMBL/GenBank/DDBJ databases">
        <title>Herpetosiphon gulosus NBRC 112829.</title>
        <authorList>
            <person name="Ichikawa N."/>
            <person name="Katano-Makiyama Y."/>
            <person name="Hidaka K."/>
        </authorList>
    </citation>
    <scope>NUCLEOTIDE SEQUENCE [LARGE SCALE GENOMIC DNA]</scope>
    <source>
        <strain evidence="2 3">NBRC 112829</strain>
    </source>
</reference>
<dbReference type="Pfam" id="PF01494">
    <property type="entry name" value="FAD_binding_3"/>
    <property type="match status" value="1"/>
</dbReference>
<dbReference type="InterPro" id="IPR036188">
    <property type="entry name" value="FAD/NAD-bd_sf"/>
</dbReference>
<dbReference type="Gene3D" id="3.50.50.60">
    <property type="entry name" value="FAD/NAD(P)-binding domain"/>
    <property type="match status" value="1"/>
</dbReference>
<accession>A0ABP9WWG9</accession>
<keyword evidence="3" id="KW-1185">Reference proteome</keyword>
<gene>
    <name evidence="2" type="ORF">Hgul01_01329</name>
</gene>
<sequence length="457" mass="50566">MGHDHALVIGASISGLVTAHILSHYFAQVTIIERDSLPDSIDVRAGLPQARHLHLLLMRGARELEMLFPGIGQELVAHGAQSVDLMNDYRYLMAGGWAKPHQSTHRTISASRPLYDWVLLQRLRQNPKIRLETQTDVLGLVGDLRHVRGINTKRRDTEVEHQFLAELVVDCSGRSSKLAQWLQALGCQAVPETVIASNVGYCSRLYAKPEGWNEWKGLFVRQRPLVNPRGAILTEIEGNRWMVTCGGFNEAKPPLDEAEWLNWLKLLCSPILYELLSKAQPISPLVGFGRTENRQRHYEQLSLPAGVVALGDAVCAFNPIYGQGISNATLGAILLSQHLKEQDRASAAWGQRFQQALAKSNQFPWGIAVGEDARYNTSVKRSFGATLLRNYFDQINLASSNNPIVLNRFTPIVHMTGNPSGLLHPAMIWNVLKGRLQSATPNPTPAIPTILSASQGA</sequence>
<proteinExistence type="predicted"/>
<evidence type="ECO:0000313" key="3">
    <source>
        <dbReference type="Proteomes" id="UP001428290"/>
    </source>
</evidence>